<gene>
    <name evidence="2" type="ORF">CBR_g54340</name>
</gene>
<dbReference type="SUPFAM" id="SSF53448">
    <property type="entry name" value="Nucleotide-diphospho-sugar transferases"/>
    <property type="match status" value="1"/>
</dbReference>
<dbReference type="CDD" id="cd00761">
    <property type="entry name" value="Glyco_tranf_GTA_type"/>
    <property type="match status" value="1"/>
</dbReference>
<dbReference type="Proteomes" id="UP000265515">
    <property type="component" value="Unassembled WGS sequence"/>
</dbReference>
<dbReference type="PANTHER" id="PTHR43685:SF3">
    <property type="entry name" value="SLR2126 PROTEIN"/>
    <property type="match status" value="1"/>
</dbReference>
<comment type="caution">
    <text evidence="2">The sequence shown here is derived from an EMBL/GenBank/DDBJ whole genome shotgun (WGS) entry which is preliminary data.</text>
</comment>
<dbReference type="Gene3D" id="3.90.550.10">
    <property type="entry name" value="Spore Coat Polysaccharide Biosynthesis Protein SpsA, Chain A"/>
    <property type="match status" value="1"/>
</dbReference>
<dbReference type="InterPro" id="IPR050834">
    <property type="entry name" value="Glycosyltransf_2"/>
</dbReference>
<evidence type="ECO:0000313" key="2">
    <source>
        <dbReference type="EMBL" id="GBG92085.1"/>
    </source>
</evidence>
<dbReference type="InterPro" id="IPR001173">
    <property type="entry name" value="Glyco_trans_2-like"/>
</dbReference>
<dbReference type="AlphaFoldDB" id="A0A388MC53"/>
<accession>A0A388MC53</accession>
<name>A0A388MC53_CHABU</name>
<dbReference type="OrthoDB" id="206708at2759"/>
<proteinExistence type="predicted"/>
<evidence type="ECO:0000259" key="1">
    <source>
        <dbReference type="Pfam" id="PF00535"/>
    </source>
</evidence>
<sequence length="247" mass="26848">MHFPLSLTCCARRLEHVTSFGAVTGCEESVGLERADGPKESGDKLSSCGDSETGLWSIVIPTYNRLPILTKCLRALEHQVDATEHGIKVYKVVVVDDGSDDGTVEFLQTREGEFQHVRLLQQKHAGAAAARNMGVADARGEVIVFIDSDLVVTVNFLQSHAKMLRSARNEDGDDRSFTYGRVVNTSNFDYPESEPFKISDFSAAFFTSGNVAISRRRLLDASDALPTSTTAVVALMTPLSVSTDGKT</sequence>
<evidence type="ECO:0000313" key="3">
    <source>
        <dbReference type="Proteomes" id="UP000265515"/>
    </source>
</evidence>
<dbReference type="STRING" id="69332.A0A388MC53"/>
<protein>
    <recommendedName>
        <fullName evidence="1">Glycosyltransferase 2-like domain-containing protein</fullName>
    </recommendedName>
</protein>
<organism evidence="2 3">
    <name type="scientific">Chara braunii</name>
    <name type="common">Braun's stonewort</name>
    <dbReference type="NCBI Taxonomy" id="69332"/>
    <lineage>
        <taxon>Eukaryota</taxon>
        <taxon>Viridiplantae</taxon>
        <taxon>Streptophyta</taxon>
        <taxon>Charophyceae</taxon>
        <taxon>Charales</taxon>
        <taxon>Characeae</taxon>
        <taxon>Chara</taxon>
    </lineage>
</organism>
<reference evidence="2 3" key="1">
    <citation type="journal article" date="2018" name="Cell">
        <title>The Chara Genome: Secondary Complexity and Implications for Plant Terrestrialization.</title>
        <authorList>
            <person name="Nishiyama T."/>
            <person name="Sakayama H."/>
            <person name="Vries J.D."/>
            <person name="Buschmann H."/>
            <person name="Saint-Marcoux D."/>
            <person name="Ullrich K.K."/>
            <person name="Haas F.B."/>
            <person name="Vanderstraeten L."/>
            <person name="Becker D."/>
            <person name="Lang D."/>
            <person name="Vosolsobe S."/>
            <person name="Rombauts S."/>
            <person name="Wilhelmsson P.K.I."/>
            <person name="Janitza P."/>
            <person name="Kern R."/>
            <person name="Heyl A."/>
            <person name="Rumpler F."/>
            <person name="Villalobos L.I.A.C."/>
            <person name="Clay J.M."/>
            <person name="Skokan R."/>
            <person name="Toyoda A."/>
            <person name="Suzuki Y."/>
            <person name="Kagoshima H."/>
            <person name="Schijlen E."/>
            <person name="Tajeshwar N."/>
            <person name="Catarino B."/>
            <person name="Hetherington A.J."/>
            <person name="Saltykova A."/>
            <person name="Bonnot C."/>
            <person name="Breuninger H."/>
            <person name="Symeonidi A."/>
            <person name="Radhakrishnan G.V."/>
            <person name="Van Nieuwerburgh F."/>
            <person name="Deforce D."/>
            <person name="Chang C."/>
            <person name="Karol K.G."/>
            <person name="Hedrich R."/>
            <person name="Ulvskov P."/>
            <person name="Glockner G."/>
            <person name="Delwiche C.F."/>
            <person name="Petrasek J."/>
            <person name="Van de Peer Y."/>
            <person name="Friml J."/>
            <person name="Beilby M."/>
            <person name="Dolan L."/>
            <person name="Kohara Y."/>
            <person name="Sugano S."/>
            <person name="Fujiyama A."/>
            <person name="Delaux P.-M."/>
            <person name="Quint M."/>
            <person name="TheiBen G."/>
            <person name="Hagemann M."/>
            <person name="Harholt J."/>
            <person name="Dunand C."/>
            <person name="Zachgo S."/>
            <person name="Langdale J."/>
            <person name="Maumus F."/>
            <person name="Straeten D.V.D."/>
            <person name="Gould S.B."/>
            <person name="Rensing S.A."/>
        </authorList>
    </citation>
    <scope>NUCLEOTIDE SEQUENCE [LARGE SCALE GENOMIC DNA]</scope>
    <source>
        <strain evidence="2 3">S276</strain>
    </source>
</reference>
<dbReference type="PANTHER" id="PTHR43685">
    <property type="entry name" value="GLYCOSYLTRANSFERASE"/>
    <property type="match status" value="1"/>
</dbReference>
<dbReference type="EMBL" id="BFEA01000997">
    <property type="protein sequence ID" value="GBG92085.1"/>
    <property type="molecule type" value="Genomic_DNA"/>
</dbReference>
<dbReference type="InterPro" id="IPR029044">
    <property type="entry name" value="Nucleotide-diphossugar_trans"/>
</dbReference>
<dbReference type="Gramene" id="GBG92085">
    <property type="protein sequence ID" value="GBG92085"/>
    <property type="gene ID" value="CBR_g54340"/>
</dbReference>
<dbReference type="Pfam" id="PF00535">
    <property type="entry name" value="Glycos_transf_2"/>
    <property type="match status" value="1"/>
</dbReference>
<feature type="domain" description="Glycosyltransferase 2-like" evidence="1">
    <location>
        <begin position="57"/>
        <end position="168"/>
    </location>
</feature>
<keyword evidence="3" id="KW-1185">Reference proteome</keyword>